<keyword evidence="3" id="KW-0805">Transcription regulation</keyword>
<dbReference type="SMART" id="SM00774">
    <property type="entry name" value="WRKY"/>
    <property type="match status" value="2"/>
</dbReference>
<sequence>MASSGGNLNTSVNSHPSFSFSTTQFSNSSFSDLLGSNEDMNNPNHGRTSFTWGLSDRINDRGGIEIPKFKSLPPSSLPISPPPVSPSSFLSFPPNLSPTMLLDSPAFLSSDVVPTPSTGTFASLFFKGDDRNYSDFSFQSQTRPPPATSASIFQTSAHKISSEESLGRPQEGWNAHKLNKQTEFALEKNGVKSELGRIQSFSPENITAQTTMQGNAAPQSIHINHTQPSQSIREQRRSDDGYNWRKYGQKQVKGSENPRSYYKCTHQNCLTKKKVESTLDGQITEIVYKGSHNHPKPQSTRRTSSHSYQTSACTGSEISNQSNTTFGNAQPESVTTPENSSTSFGEDDFEQGSPISKSGDANEDERETKRWKGENENEVISASGSRTVREPRIVVQTTSDIDILDDGYRWRKYGQKVVKGNPNPRSYYKCTFIGCQVRKHVERASHDLRAVITTYEGKHNHDVPVARGSGSYTVNRPLSDLGNSNAPTTIRPKPSAMTVPSNHATNYPSSLHNARLPIPQSQAPYTLQMLQSPGSFGFSGFGNSAGSYMNQTLHTDNAFSAAKEEPKDDSFFESFLN</sequence>
<comment type="subcellular location">
    <subcellularLocation>
        <location evidence="1">Nucleus</location>
    </subcellularLocation>
</comment>
<feature type="region of interest" description="Disordered" evidence="7">
    <location>
        <begin position="462"/>
        <end position="488"/>
    </location>
</feature>
<reference evidence="9 10" key="1">
    <citation type="submission" date="2024-02" db="EMBL/GenBank/DDBJ databases">
        <authorList>
            <person name="Vignale AGUSTIN F."/>
            <person name="Sosa J E."/>
            <person name="Modenutti C."/>
        </authorList>
    </citation>
    <scope>NUCLEOTIDE SEQUENCE [LARGE SCALE GENOMIC DNA]</scope>
</reference>
<evidence type="ECO:0000256" key="1">
    <source>
        <dbReference type="ARBA" id="ARBA00004123"/>
    </source>
</evidence>
<evidence type="ECO:0000256" key="2">
    <source>
        <dbReference type="ARBA" id="ARBA00022737"/>
    </source>
</evidence>
<keyword evidence="2" id="KW-0677">Repeat</keyword>
<evidence type="ECO:0000259" key="8">
    <source>
        <dbReference type="PROSITE" id="PS50811"/>
    </source>
</evidence>
<feature type="domain" description="WRKY" evidence="8">
    <location>
        <begin position="233"/>
        <end position="297"/>
    </location>
</feature>
<keyword evidence="5" id="KW-0804">Transcription</keyword>
<feature type="region of interest" description="Disordered" evidence="7">
    <location>
        <begin position="224"/>
        <end position="260"/>
    </location>
</feature>
<evidence type="ECO:0000256" key="3">
    <source>
        <dbReference type="ARBA" id="ARBA00023015"/>
    </source>
</evidence>
<feature type="compositionally biased region" description="Basic and acidic residues" evidence="7">
    <location>
        <begin position="233"/>
        <end position="243"/>
    </location>
</feature>
<dbReference type="AlphaFoldDB" id="A0ABC8SF95"/>
<keyword evidence="10" id="KW-1185">Reference proteome</keyword>
<evidence type="ECO:0000313" key="9">
    <source>
        <dbReference type="EMBL" id="CAK9153733.1"/>
    </source>
</evidence>
<feature type="compositionally biased region" description="Basic and acidic residues" evidence="7">
    <location>
        <begin position="366"/>
        <end position="375"/>
    </location>
</feature>
<feature type="region of interest" description="Disordered" evidence="7">
    <location>
        <begin position="137"/>
        <end position="171"/>
    </location>
</feature>
<evidence type="ECO:0000256" key="4">
    <source>
        <dbReference type="ARBA" id="ARBA00023125"/>
    </source>
</evidence>
<evidence type="ECO:0000256" key="7">
    <source>
        <dbReference type="SAM" id="MobiDB-lite"/>
    </source>
</evidence>
<gene>
    <name evidence="9" type="ORF">ILEXP_LOCUS22029</name>
</gene>
<evidence type="ECO:0000256" key="6">
    <source>
        <dbReference type="ARBA" id="ARBA00023242"/>
    </source>
</evidence>
<evidence type="ECO:0000313" key="10">
    <source>
        <dbReference type="Proteomes" id="UP001642360"/>
    </source>
</evidence>
<feature type="compositionally biased region" description="Polar residues" evidence="7">
    <location>
        <begin position="296"/>
        <end position="344"/>
    </location>
</feature>
<dbReference type="SUPFAM" id="SSF118290">
    <property type="entry name" value="WRKY DNA-binding domain"/>
    <property type="match status" value="2"/>
</dbReference>
<dbReference type="FunFam" id="2.20.25.80:FF:000001">
    <property type="entry name" value="WRKY transcription factor 33"/>
    <property type="match status" value="1"/>
</dbReference>
<dbReference type="Pfam" id="PF03106">
    <property type="entry name" value="WRKY"/>
    <property type="match status" value="2"/>
</dbReference>
<dbReference type="GO" id="GO:0003677">
    <property type="term" value="F:DNA binding"/>
    <property type="evidence" value="ECO:0007669"/>
    <property type="project" value="UniProtKB-KW"/>
</dbReference>
<dbReference type="InterPro" id="IPR003657">
    <property type="entry name" value="WRKY_dom"/>
</dbReference>
<feature type="domain" description="WRKY" evidence="8">
    <location>
        <begin position="399"/>
        <end position="464"/>
    </location>
</feature>
<feature type="region of interest" description="Disordered" evidence="7">
    <location>
        <begin position="287"/>
        <end position="384"/>
    </location>
</feature>
<dbReference type="PANTHER" id="PTHR31221:SF1">
    <property type="entry name" value="WRKY TRANSCRIPTION FACTOR 33-RELATED"/>
    <property type="match status" value="1"/>
</dbReference>
<dbReference type="Proteomes" id="UP001642360">
    <property type="component" value="Unassembled WGS sequence"/>
</dbReference>
<dbReference type="GO" id="GO:0005634">
    <property type="term" value="C:nucleus"/>
    <property type="evidence" value="ECO:0007669"/>
    <property type="project" value="UniProtKB-SubCell"/>
</dbReference>
<dbReference type="PROSITE" id="PS50811">
    <property type="entry name" value="WRKY"/>
    <property type="match status" value="2"/>
</dbReference>
<dbReference type="FunFam" id="2.20.25.80:FF:000006">
    <property type="entry name" value="WRKY transcription factor"/>
    <property type="match status" value="1"/>
</dbReference>
<comment type="caution">
    <text evidence="9">The sequence shown here is derived from an EMBL/GenBank/DDBJ whole genome shotgun (WGS) entry which is preliminary data.</text>
</comment>
<keyword evidence="6" id="KW-0539">Nucleus</keyword>
<feature type="compositionally biased region" description="Polar residues" evidence="7">
    <location>
        <begin position="470"/>
        <end position="488"/>
    </location>
</feature>
<evidence type="ECO:0000256" key="5">
    <source>
        <dbReference type="ARBA" id="ARBA00023163"/>
    </source>
</evidence>
<dbReference type="InterPro" id="IPR036576">
    <property type="entry name" value="WRKY_dom_sf"/>
</dbReference>
<name>A0ABC8SF95_9AQUA</name>
<dbReference type="InterPro" id="IPR044810">
    <property type="entry name" value="WRKY_plant"/>
</dbReference>
<accession>A0ABC8SF95</accession>
<proteinExistence type="predicted"/>
<protein>
    <recommendedName>
        <fullName evidence="8">WRKY domain-containing protein</fullName>
    </recommendedName>
</protein>
<keyword evidence="4" id="KW-0238">DNA-binding</keyword>
<feature type="compositionally biased region" description="Polar residues" evidence="7">
    <location>
        <begin position="137"/>
        <end position="159"/>
    </location>
</feature>
<organism evidence="9 10">
    <name type="scientific">Ilex paraguariensis</name>
    <name type="common">yerba mate</name>
    <dbReference type="NCBI Taxonomy" id="185542"/>
    <lineage>
        <taxon>Eukaryota</taxon>
        <taxon>Viridiplantae</taxon>
        <taxon>Streptophyta</taxon>
        <taxon>Embryophyta</taxon>
        <taxon>Tracheophyta</taxon>
        <taxon>Spermatophyta</taxon>
        <taxon>Magnoliopsida</taxon>
        <taxon>eudicotyledons</taxon>
        <taxon>Gunneridae</taxon>
        <taxon>Pentapetalae</taxon>
        <taxon>asterids</taxon>
        <taxon>campanulids</taxon>
        <taxon>Aquifoliales</taxon>
        <taxon>Aquifoliaceae</taxon>
        <taxon>Ilex</taxon>
    </lineage>
</organism>
<dbReference type="PANTHER" id="PTHR31221">
    <property type="entry name" value="WRKY TRANSCRIPTION FACTOR PROTEIN 1-RELATED"/>
    <property type="match status" value="1"/>
</dbReference>
<dbReference type="Gene3D" id="2.20.25.80">
    <property type="entry name" value="WRKY domain"/>
    <property type="match status" value="2"/>
</dbReference>
<dbReference type="EMBL" id="CAUOFW020002447">
    <property type="protein sequence ID" value="CAK9153733.1"/>
    <property type="molecule type" value="Genomic_DNA"/>
</dbReference>